<dbReference type="OrthoDB" id="6914078at2"/>
<comment type="caution">
    <text evidence="1">The sequence shown here is derived from an EMBL/GenBank/DDBJ whole genome shotgun (WGS) entry which is preliminary data.</text>
</comment>
<dbReference type="Proteomes" id="UP000294963">
    <property type="component" value="Unassembled WGS sequence"/>
</dbReference>
<dbReference type="EMBL" id="SLVJ01000024">
    <property type="protein sequence ID" value="TCM62715.1"/>
    <property type="molecule type" value="Genomic_DNA"/>
</dbReference>
<protein>
    <submittedName>
        <fullName evidence="1">Uncharacterized protein DUF3800</fullName>
    </submittedName>
</protein>
<reference evidence="1 2" key="1">
    <citation type="submission" date="2019-03" db="EMBL/GenBank/DDBJ databases">
        <title>Genomic analyses of the natural microbiome of Caenorhabditis elegans.</title>
        <authorList>
            <person name="Samuel B."/>
        </authorList>
    </citation>
    <scope>NUCLEOTIDE SEQUENCE [LARGE SCALE GENOMIC DNA]</scope>
    <source>
        <strain evidence="1 2">JUb89</strain>
    </source>
</reference>
<keyword evidence="2" id="KW-1185">Reference proteome</keyword>
<evidence type="ECO:0000313" key="1">
    <source>
        <dbReference type="EMBL" id="TCM62715.1"/>
    </source>
</evidence>
<name>A0A4R1XLQ6_ACICA</name>
<dbReference type="InterPro" id="IPR024524">
    <property type="entry name" value="DUF3800"/>
</dbReference>
<organism evidence="1 2">
    <name type="scientific">Acinetobacter calcoaceticus</name>
    <dbReference type="NCBI Taxonomy" id="471"/>
    <lineage>
        <taxon>Bacteria</taxon>
        <taxon>Pseudomonadati</taxon>
        <taxon>Pseudomonadota</taxon>
        <taxon>Gammaproteobacteria</taxon>
        <taxon>Moraxellales</taxon>
        <taxon>Moraxellaceae</taxon>
        <taxon>Acinetobacter</taxon>
        <taxon>Acinetobacter calcoaceticus/baumannii complex</taxon>
    </lineage>
</organism>
<accession>A0A4R1XLQ6</accession>
<evidence type="ECO:0000313" key="2">
    <source>
        <dbReference type="Proteomes" id="UP000294963"/>
    </source>
</evidence>
<gene>
    <name evidence="1" type="ORF">EC844_12433</name>
</gene>
<proteinExistence type="predicted"/>
<dbReference type="AlphaFoldDB" id="A0A4R1XLQ6"/>
<sequence>MRTFIYLDESGDLGWNMCDPYQQGGSSRMLTLAAICMPEEKSKYIQRIVRALYIKRKRPLKNELKSVDLNSADKDLFLKLTTKLLSEHPDIQIRSITVSKPHVSARFKQDPNVLYNYMVKLLLLKKICQSTFVDFMPDRRSERVNTKWNMGEYLNQMIQEASIEHDIKNQCCNVTPMDSSKSLELQFIDFYAGLIWSMYEYNDKRMRYFMCANRLTNYTLFFPKEEKQDTIIVTE</sequence>
<dbReference type="Pfam" id="PF12686">
    <property type="entry name" value="DUF3800"/>
    <property type="match status" value="1"/>
</dbReference>